<feature type="transmembrane region" description="Helical" evidence="26">
    <location>
        <begin position="479"/>
        <end position="503"/>
    </location>
</feature>
<name>A0AAD4D8P9_9FUNG</name>
<feature type="transmembrane region" description="Helical" evidence="26">
    <location>
        <begin position="149"/>
        <end position="168"/>
    </location>
</feature>
<reference evidence="27" key="1">
    <citation type="journal article" date="2020" name="Fungal Divers.">
        <title>Resolving the Mortierellaceae phylogeny through synthesis of multi-gene phylogenetics and phylogenomics.</title>
        <authorList>
            <person name="Vandepol N."/>
            <person name="Liber J."/>
            <person name="Desiro A."/>
            <person name="Na H."/>
            <person name="Kennedy M."/>
            <person name="Barry K."/>
            <person name="Grigoriev I.V."/>
            <person name="Miller A.N."/>
            <person name="O'Donnell K."/>
            <person name="Stajich J.E."/>
            <person name="Bonito G."/>
        </authorList>
    </citation>
    <scope>NUCLEOTIDE SEQUENCE</scope>
    <source>
        <strain evidence="27">NRRL 28262</strain>
    </source>
</reference>
<evidence type="ECO:0000256" key="12">
    <source>
        <dbReference type="ARBA" id="ARBA00044891"/>
    </source>
</evidence>
<comment type="subcellular location">
    <subcellularLocation>
        <location evidence="1">Lysosome membrane</location>
        <topology evidence="1">Multi-pass membrane protein</topology>
    </subcellularLocation>
</comment>
<comment type="catalytic activity">
    <reaction evidence="8">
        <text>L-lysyl-L-alanine(out) = L-lysyl-L-alanine(in)</text>
        <dbReference type="Rhea" id="RHEA:79399"/>
        <dbReference type="ChEBI" id="CHEBI:229954"/>
    </reaction>
</comment>
<evidence type="ECO:0000256" key="11">
    <source>
        <dbReference type="ARBA" id="ARBA00044884"/>
    </source>
</evidence>
<feature type="region of interest" description="Disordered" evidence="25">
    <location>
        <begin position="1"/>
        <end position="66"/>
    </location>
</feature>
<evidence type="ECO:0000256" key="8">
    <source>
        <dbReference type="ARBA" id="ARBA00044876"/>
    </source>
</evidence>
<keyword evidence="7" id="KW-0458">Lysosome</keyword>
<evidence type="ECO:0000256" key="15">
    <source>
        <dbReference type="ARBA" id="ARBA00044899"/>
    </source>
</evidence>
<evidence type="ECO:0000256" key="22">
    <source>
        <dbReference type="ARBA" id="ARBA00045018"/>
    </source>
</evidence>
<keyword evidence="3" id="KW-0813">Transport</keyword>
<keyword evidence="4 26" id="KW-0812">Transmembrane</keyword>
<feature type="compositionally biased region" description="Polar residues" evidence="25">
    <location>
        <begin position="29"/>
        <end position="43"/>
    </location>
</feature>
<dbReference type="PANTHER" id="PTHR23512:SF3">
    <property type="entry name" value="MAJOR FACILITATOR SUPERFAMILY DOMAIN-CONTAINING PROTEIN 1"/>
    <property type="match status" value="1"/>
</dbReference>
<evidence type="ECO:0000256" key="24">
    <source>
        <dbReference type="ARBA" id="ARBA00046376"/>
    </source>
</evidence>
<dbReference type="Pfam" id="PF07690">
    <property type="entry name" value="MFS_1"/>
    <property type="match status" value="1"/>
</dbReference>
<feature type="compositionally biased region" description="Low complexity" evidence="25">
    <location>
        <begin position="53"/>
        <end position="66"/>
    </location>
</feature>
<comment type="catalytic activity">
    <reaction evidence="18">
        <text>L-histidyl-L-alpha-amino acid(out) = L-histidyl-L-alpha-amino acid(in)</text>
        <dbReference type="Rhea" id="RHEA:79379"/>
        <dbReference type="ChEBI" id="CHEBI:229964"/>
    </reaction>
</comment>
<dbReference type="EMBL" id="JAAAIL010001074">
    <property type="protein sequence ID" value="KAG0271731.1"/>
    <property type="molecule type" value="Genomic_DNA"/>
</dbReference>
<dbReference type="Gene3D" id="1.20.1250.20">
    <property type="entry name" value="MFS general substrate transporter like domains"/>
    <property type="match status" value="2"/>
</dbReference>
<evidence type="ECO:0000313" key="27">
    <source>
        <dbReference type="EMBL" id="KAG0271731.1"/>
    </source>
</evidence>
<feature type="transmembrane region" description="Helical" evidence="26">
    <location>
        <begin position="239"/>
        <end position="260"/>
    </location>
</feature>
<comment type="catalytic activity">
    <reaction evidence="11">
        <text>L-alpha-aminoacyl-L-histidine(out) = L-alpha-aminoacyl-L-histidine(in)</text>
        <dbReference type="Rhea" id="RHEA:79375"/>
        <dbReference type="ChEBI" id="CHEBI:229967"/>
    </reaction>
</comment>
<comment type="catalytic activity">
    <reaction evidence="19">
        <text>L-alanyl-L-lysine(out) = L-alanyl-L-lysine(in)</text>
        <dbReference type="Rhea" id="RHEA:79415"/>
        <dbReference type="ChEBI" id="CHEBI:192470"/>
    </reaction>
</comment>
<keyword evidence="28" id="KW-1185">Reference proteome</keyword>
<evidence type="ECO:0000256" key="6">
    <source>
        <dbReference type="ARBA" id="ARBA00023136"/>
    </source>
</evidence>
<feature type="transmembrane region" description="Helical" evidence="26">
    <location>
        <begin position="206"/>
        <end position="227"/>
    </location>
</feature>
<feature type="transmembrane region" description="Helical" evidence="26">
    <location>
        <begin position="75"/>
        <end position="94"/>
    </location>
</feature>
<comment type="catalytic activity">
    <reaction evidence="9">
        <text>L-histidyl-glycine(out) = L-histidyl-glycine(in)</text>
        <dbReference type="Rhea" id="RHEA:79395"/>
        <dbReference type="ChEBI" id="CHEBI:229957"/>
    </reaction>
</comment>
<comment type="function">
    <text evidence="23">Lysosomal dipeptide uniporter that selectively exports lysine, arginine or histidine-containing dipeptides with a net positive charge from the lysosome lumen into the cytosol. Could play a role in a specific type of protein O-glycosylation indirectly regulating macrophages migration and tissue invasion. Also essential for liver homeostasis.</text>
</comment>
<evidence type="ECO:0000256" key="14">
    <source>
        <dbReference type="ARBA" id="ARBA00044898"/>
    </source>
</evidence>
<evidence type="ECO:0000256" key="1">
    <source>
        <dbReference type="ARBA" id="ARBA00004155"/>
    </source>
</evidence>
<evidence type="ECO:0000256" key="3">
    <source>
        <dbReference type="ARBA" id="ARBA00022448"/>
    </source>
</evidence>
<evidence type="ECO:0000256" key="13">
    <source>
        <dbReference type="ARBA" id="ARBA00044893"/>
    </source>
</evidence>
<comment type="catalytic activity">
    <reaction evidence="13">
        <text>L-alpha-aminoacyl-L-lysine(out) = L-alpha-aminoacyl-L-lysine(in)</text>
        <dbReference type="Rhea" id="RHEA:79383"/>
        <dbReference type="ChEBI" id="CHEBI:229966"/>
    </reaction>
</comment>
<evidence type="ECO:0000256" key="20">
    <source>
        <dbReference type="ARBA" id="ARBA00044924"/>
    </source>
</evidence>
<protein>
    <recommendedName>
        <fullName evidence="21">Lysosomal dipeptide transporter MFSD1</fullName>
    </recommendedName>
    <alternativeName>
        <fullName evidence="22">Major facilitator superfamily domain-containing protein 1</fullName>
    </alternativeName>
</protein>
<evidence type="ECO:0000256" key="19">
    <source>
        <dbReference type="ARBA" id="ARBA00044919"/>
    </source>
</evidence>
<comment type="catalytic activity">
    <reaction evidence="17">
        <text>L-arginyl-glycine(out) = L-arginyl-glycine(in)</text>
        <dbReference type="Rhea" id="RHEA:79391"/>
        <dbReference type="ChEBI" id="CHEBI:229955"/>
    </reaction>
</comment>
<evidence type="ECO:0000256" key="26">
    <source>
        <dbReference type="SAM" id="Phobius"/>
    </source>
</evidence>
<dbReference type="InterPro" id="IPR011701">
    <property type="entry name" value="MFS"/>
</dbReference>
<evidence type="ECO:0000256" key="7">
    <source>
        <dbReference type="ARBA" id="ARBA00023228"/>
    </source>
</evidence>
<feature type="transmembrane region" description="Helical" evidence="26">
    <location>
        <begin position="354"/>
        <end position="373"/>
    </location>
</feature>
<comment type="catalytic activity">
    <reaction evidence="16">
        <text>L-lysyl-L-lysine(out) = L-lysyl-L-lysine(in)</text>
        <dbReference type="Rhea" id="RHEA:79403"/>
        <dbReference type="ChEBI" id="CHEBI:229956"/>
    </reaction>
</comment>
<evidence type="ECO:0000256" key="23">
    <source>
        <dbReference type="ARBA" id="ARBA00045709"/>
    </source>
</evidence>
<evidence type="ECO:0000256" key="2">
    <source>
        <dbReference type="ARBA" id="ARBA00008335"/>
    </source>
</evidence>
<evidence type="ECO:0000313" key="28">
    <source>
        <dbReference type="Proteomes" id="UP001194580"/>
    </source>
</evidence>
<evidence type="ECO:0000256" key="4">
    <source>
        <dbReference type="ARBA" id="ARBA00022692"/>
    </source>
</evidence>
<feature type="transmembrane region" description="Helical" evidence="26">
    <location>
        <begin position="515"/>
        <end position="534"/>
    </location>
</feature>
<keyword evidence="6 26" id="KW-0472">Membrane</keyword>
<comment type="similarity">
    <text evidence="2">Belongs to the major facilitator superfamily.</text>
</comment>
<dbReference type="GO" id="GO:0022857">
    <property type="term" value="F:transmembrane transporter activity"/>
    <property type="evidence" value="ECO:0007669"/>
    <property type="project" value="InterPro"/>
</dbReference>
<gene>
    <name evidence="27" type="ORF">BGZ95_000412</name>
</gene>
<feature type="transmembrane region" description="Helical" evidence="26">
    <location>
        <begin position="115"/>
        <end position="137"/>
    </location>
</feature>
<comment type="subunit">
    <text evidence="24">Homodimer. Interacts with lysosomal protein GLMP (via lumenal domain); the interaction starts while both proteins are still in the endoplasmic reticulum and is required for stabilization of MFSD1 in lysosomes but has no direct effect on its targeting to lysosomes or transporter activity.</text>
</comment>
<evidence type="ECO:0000256" key="9">
    <source>
        <dbReference type="ARBA" id="ARBA00044878"/>
    </source>
</evidence>
<feature type="transmembrane region" description="Helical" evidence="26">
    <location>
        <begin position="422"/>
        <end position="439"/>
    </location>
</feature>
<comment type="catalytic activity">
    <reaction evidence="14">
        <text>L-aspartyl-L-lysine(out) = L-aspartyl-L-lysine(in)</text>
        <dbReference type="Rhea" id="RHEA:79411"/>
        <dbReference type="ChEBI" id="CHEBI:229953"/>
    </reaction>
</comment>
<dbReference type="PANTHER" id="PTHR23512">
    <property type="entry name" value="MAJOR FACILITATOR SUPERFAMILY DOMAIN-CONTAINING PROTEIN 1"/>
    <property type="match status" value="1"/>
</dbReference>
<feature type="transmembrane region" description="Helical" evidence="26">
    <location>
        <begin position="451"/>
        <end position="472"/>
    </location>
</feature>
<evidence type="ECO:0000256" key="21">
    <source>
        <dbReference type="ARBA" id="ARBA00044985"/>
    </source>
</evidence>
<dbReference type="Proteomes" id="UP001194580">
    <property type="component" value="Unassembled WGS sequence"/>
</dbReference>
<organism evidence="27 28">
    <name type="scientific">Linnemannia exigua</name>
    <dbReference type="NCBI Taxonomy" id="604196"/>
    <lineage>
        <taxon>Eukaryota</taxon>
        <taxon>Fungi</taxon>
        <taxon>Fungi incertae sedis</taxon>
        <taxon>Mucoromycota</taxon>
        <taxon>Mortierellomycotina</taxon>
        <taxon>Mortierellomycetes</taxon>
        <taxon>Mortierellales</taxon>
        <taxon>Mortierellaceae</taxon>
        <taxon>Linnemannia</taxon>
    </lineage>
</organism>
<dbReference type="AlphaFoldDB" id="A0AAD4D8P9"/>
<evidence type="ECO:0000256" key="16">
    <source>
        <dbReference type="ARBA" id="ARBA00044900"/>
    </source>
</evidence>
<comment type="catalytic activity">
    <reaction evidence="10">
        <text>L-alpha-aminoacyl-L-arginine(out) = L-alpha-aminoacyl-L-arginine(in)</text>
        <dbReference type="Rhea" id="RHEA:79367"/>
        <dbReference type="ChEBI" id="CHEBI:229968"/>
    </reaction>
</comment>
<comment type="catalytic activity">
    <reaction evidence="12">
        <text>L-lysyl-L-alpha-amino acid(out) = L-lysyl-L-alpha-amino acid(in)</text>
        <dbReference type="Rhea" id="RHEA:79387"/>
        <dbReference type="ChEBI" id="CHEBI:229965"/>
    </reaction>
</comment>
<comment type="catalytic activity">
    <reaction evidence="20">
        <text>L-lysyl-glycine(out) = L-lysyl-glycine(in)</text>
        <dbReference type="Rhea" id="RHEA:79407"/>
        <dbReference type="ChEBI" id="CHEBI:191202"/>
    </reaction>
</comment>
<dbReference type="InterPro" id="IPR052187">
    <property type="entry name" value="MFSD1"/>
</dbReference>
<dbReference type="InterPro" id="IPR036259">
    <property type="entry name" value="MFS_trans_sf"/>
</dbReference>
<keyword evidence="5 26" id="KW-1133">Transmembrane helix</keyword>
<comment type="catalytic activity">
    <reaction evidence="15">
        <text>L-arginyl-L-alpha-amino acid(out) = L-arginyl-L-alpha-amino acid(in)</text>
        <dbReference type="Rhea" id="RHEA:79371"/>
        <dbReference type="ChEBI" id="CHEBI:84315"/>
    </reaction>
</comment>
<accession>A0AAD4D8P9</accession>
<evidence type="ECO:0000256" key="17">
    <source>
        <dbReference type="ARBA" id="ARBA00044903"/>
    </source>
</evidence>
<comment type="caution">
    <text evidence="27">The sequence shown here is derived from an EMBL/GenBank/DDBJ whole genome shotgun (WGS) entry which is preliminary data.</text>
</comment>
<evidence type="ECO:0000256" key="5">
    <source>
        <dbReference type="ARBA" id="ARBA00022989"/>
    </source>
</evidence>
<sequence length="551" mass="60993">MDPLHHSPTTRTAPSRGRRLSAPPRNIDELTQYTTSTSPSTVNPIIKPRNHKSGGSDPSTSSSSTWVPVKTTRSIRWPILAASCFIMFGNYFAFDNPAVLNKPLQEYMTMTDDQFAYFLNLLYTTYSIPNIVLPWLGGYAADRFGHNKLLVVLSILVVLGQLVVCLGLERRNIGIMILGRVVFGSAESLSVAQSAITVKYFRGKELAMALGINLCMSRMGGVLNDLVTPIIWSKSSVPFAFWCGLLLCVFSMFTAFILVVMDLRFNARVGVENKPLERSRPSSCLIDARLSIDGFSHANNTSFKQGGPPSIQDIAMGQLNNTNGQQHKPYGYPEKETILQRCIRQMRPLFDYSLSFWILFVMGFLLVGIIVPFNSIHAGFLQMRWYPGDPLKAAQIMTIPDLLSGVLVLPVGYFVDHYGQKSWLFILCGLITGTAHVFLGLVKIKDPFPCLIFLGVASAIGAIFSSAVPVLVRSDQMATAYGILTSAFNLSFVVLPMVVAKLMTVDPTVYTYTEIFFASIGFLGAMLAVWLKLLDRNGDLDRREIDNNTDN</sequence>
<proteinExistence type="inferred from homology"/>
<evidence type="ECO:0000256" key="18">
    <source>
        <dbReference type="ARBA" id="ARBA00044912"/>
    </source>
</evidence>
<evidence type="ECO:0000256" key="10">
    <source>
        <dbReference type="ARBA" id="ARBA00044881"/>
    </source>
</evidence>
<dbReference type="SUPFAM" id="SSF103473">
    <property type="entry name" value="MFS general substrate transporter"/>
    <property type="match status" value="1"/>
</dbReference>
<evidence type="ECO:0000256" key="25">
    <source>
        <dbReference type="SAM" id="MobiDB-lite"/>
    </source>
</evidence>
<feature type="transmembrane region" description="Helical" evidence="26">
    <location>
        <begin position="393"/>
        <end position="415"/>
    </location>
</feature>